<feature type="transmembrane region" description="Helical" evidence="7">
    <location>
        <begin position="205"/>
        <end position="223"/>
    </location>
</feature>
<evidence type="ECO:0000256" key="2">
    <source>
        <dbReference type="ARBA" id="ARBA00022692"/>
    </source>
</evidence>
<dbReference type="PANTHER" id="PTHR33048:SF129">
    <property type="entry name" value="INTEGRAL MEMBRANE PROTEIN-RELATED"/>
    <property type="match status" value="1"/>
</dbReference>
<keyword evidence="2 7" id="KW-0812">Transmembrane</keyword>
<dbReference type="PANTHER" id="PTHR33048">
    <property type="entry name" value="PTH11-LIKE INTEGRAL MEMBRANE PROTEIN (AFU_ORTHOLOGUE AFUA_5G11245)"/>
    <property type="match status" value="1"/>
</dbReference>
<evidence type="ECO:0000256" key="7">
    <source>
        <dbReference type="SAM" id="Phobius"/>
    </source>
</evidence>
<comment type="caution">
    <text evidence="9">The sequence shown here is derived from an EMBL/GenBank/DDBJ whole genome shotgun (WGS) entry which is preliminary data.</text>
</comment>
<accession>A0ABR1WR23</accession>
<sequence>MRFPPPSVIATWPRPNYTDPPTRGPELLITEVTTLSLALICLALRLWVRVRQLHKAWWDDWVMVAAGVCCTGTTVDVILATKLYGWDRHIWDVPFWMLVQGRKVSAAGQAFFVFASGLGKLSILISYLRIALEGTLFRRLTWAAIVVNTLNMLAFFILLWVQCRWLMNGGSPVCPTHSPPSSYWNLLRTESDCISEVPGLLTQTVLTVLIDFWVFVLPMPTLYHLSLPLAQRVGLMALFGLGAVVVAAGCMRTYWVHHVELETYDVTWEGYDLWIWAAVEANLGVICGCAPILRSLVSDGGERYLRTRANLGDSEEVWSGGTAAANHQHRYGGWSLFTKTGGGGGGKRKRGKGHGEGGGSTTQGSASSGMVVGRPYFEMVRIEAGTARNSEVPSGRMESTRHLYEPPDYTSQESLHLPRQVAENQIKGPESPELDRRSGSWQYIVLEEQAASPGSPQVGRRDSEAWPLGPLPFERRKA</sequence>
<proteinExistence type="inferred from homology"/>
<feature type="region of interest" description="Disordered" evidence="6">
    <location>
        <begin position="337"/>
        <end position="369"/>
    </location>
</feature>
<keyword evidence="10" id="KW-1185">Reference proteome</keyword>
<dbReference type="InterPro" id="IPR049326">
    <property type="entry name" value="Rhodopsin_dom_fungi"/>
</dbReference>
<evidence type="ECO:0000256" key="3">
    <source>
        <dbReference type="ARBA" id="ARBA00022989"/>
    </source>
</evidence>
<comment type="similarity">
    <text evidence="5">Belongs to the SAT4 family.</text>
</comment>
<evidence type="ECO:0000313" key="9">
    <source>
        <dbReference type="EMBL" id="KAK8085975.1"/>
    </source>
</evidence>
<feature type="transmembrane region" description="Helical" evidence="7">
    <location>
        <begin position="27"/>
        <end position="48"/>
    </location>
</feature>
<dbReference type="InterPro" id="IPR052337">
    <property type="entry name" value="SAT4-like"/>
</dbReference>
<organism evidence="9 10">
    <name type="scientific">Apiospora phragmitis</name>
    <dbReference type="NCBI Taxonomy" id="2905665"/>
    <lineage>
        <taxon>Eukaryota</taxon>
        <taxon>Fungi</taxon>
        <taxon>Dikarya</taxon>
        <taxon>Ascomycota</taxon>
        <taxon>Pezizomycotina</taxon>
        <taxon>Sordariomycetes</taxon>
        <taxon>Xylariomycetidae</taxon>
        <taxon>Amphisphaeriales</taxon>
        <taxon>Apiosporaceae</taxon>
        <taxon>Apiospora</taxon>
    </lineage>
</organism>
<feature type="region of interest" description="Disordered" evidence="6">
    <location>
        <begin position="422"/>
        <end position="441"/>
    </location>
</feature>
<gene>
    <name evidence="9" type="ORF">PG994_000949</name>
</gene>
<feature type="transmembrane region" description="Helical" evidence="7">
    <location>
        <begin position="235"/>
        <end position="255"/>
    </location>
</feature>
<feature type="transmembrane region" description="Helical" evidence="7">
    <location>
        <begin position="140"/>
        <end position="161"/>
    </location>
</feature>
<evidence type="ECO:0000256" key="5">
    <source>
        <dbReference type="ARBA" id="ARBA00038359"/>
    </source>
</evidence>
<evidence type="ECO:0000256" key="6">
    <source>
        <dbReference type="SAM" id="MobiDB-lite"/>
    </source>
</evidence>
<comment type="subcellular location">
    <subcellularLocation>
        <location evidence="1">Membrane</location>
        <topology evidence="1">Multi-pass membrane protein</topology>
    </subcellularLocation>
</comment>
<dbReference type="Proteomes" id="UP001480595">
    <property type="component" value="Unassembled WGS sequence"/>
</dbReference>
<dbReference type="GeneID" id="92085421"/>
<feature type="transmembrane region" description="Helical" evidence="7">
    <location>
        <begin position="275"/>
        <end position="297"/>
    </location>
</feature>
<name>A0ABR1WR23_9PEZI</name>
<reference evidence="9 10" key="1">
    <citation type="submission" date="2023-01" db="EMBL/GenBank/DDBJ databases">
        <title>Analysis of 21 Apiospora genomes using comparative genomics revels a genus with tremendous synthesis potential of carbohydrate active enzymes and secondary metabolites.</title>
        <authorList>
            <person name="Sorensen T."/>
        </authorList>
    </citation>
    <scope>NUCLEOTIDE SEQUENCE [LARGE SCALE GENOMIC DNA]</scope>
    <source>
        <strain evidence="9 10">CBS 135458</strain>
    </source>
</reference>
<feature type="region of interest" description="Disordered" evidence="6">
    <location>
        <begin position="387"/>
        <end position="415"/>
    </location>
</feature>
<dbReference type="RefSeq" id="XP_066720499.1">
    <property type="nucleotide sequence ID" value="XM_066852358.1"/>
</dbReference>
<feature type="region of interest" description="Disordered" evidence="6">
    <location>
        <begin position="449"/>
        <end position="478"/>
    </location>
</feature>
<protein>
    <recommendedName>
        <fullName evidence="8">Rhodopsin domain-containing protein</fullName>
    </recommendedName>
</protein>
<evidence type="ECO:0000256" key="1">
    <source>
        <dbReference type="ARBA" id="ARBA00004141"/>
    </source>
</evidence>
<dbReference type="Pfam" id="PF20684">
    <property type="entry name" value="Fung_rhodopsin"/>
    <property type="match status" value="1"/>
</dbReference>
<keyword evidence="4 7" id="KW-0472">Membrane</keyword>
<feature type="transmembrane region" description="Helical" evidence="7">
    <location>
        <begin position="60"/>
        <end position="86"/>
    </location>
</feature>
<evidence type="ECO:0000313" key="10">
    <source>
        <dbReference type="Proteomes" id="UP001480595"/>
    </source>
</evidence>
<evidence type="ECO:0000256" key="4">
    <source>
        <dbReference type="ARBA" id="ARBA00023136"/>
    </source>
</evidence>
<dbReference type="EMBL" id="JAQQWL010000002">
    <property type="protein sequence ID" value="KAK8085975.1"/>
    <property type="molecule type" value="Genomic_DNA"/>
</dbReference>
<evidence type="ECO:0000259" key="8">
    <source>
        <dbReference type="Pfam" id="PF20684"/>
    </source>
</evidence>
<feature type="transmembrane region" description="Helical" evidence="7">
    <location>
        <begin position="106"/>
        <end position="128"/>
    </location>
</feature>
<feature type="domain" description="Rhodopsin" evidence="8">
    <location>
        <begin position="44"/>
        <end position="298"/>
    </location>
</feature>
<keyword evidence="3 7" id="KW-1133">Transmembrane helix</keyword>